<feature type="active site" description="Schiff-base intermediate with substrate" evidence="3">
    <location>
        <position position="161"/>
    </location>
</feature>
<dbReference type="GO" id="GO:0005829">
    <property type="term" value="C:cytosol"/>
    <property type="evidence" value="ECO:0007669"/>
    <property type="project" value="TreeGrafter"/>
</dbReference>
<dbReference type="EMBL" id="QRZM01000003">
    <property type="protein sequence ID" value="RGV76828.1"/>
    <property type="molecule type" value="Genomic_DNA"/>
</dbReference>
<evidence type="ECO:0000256" key="4">
    <source>
        <dbReference type="PIRSR" id="PIRSR001365-2"/>
    </source>
</evidence>
<dbReference type="PANTHER" id="PTHR42849:SF1">
    <property type="entry name" value="N-ACETYLNEURAMINATE LYASE"/>
    <property type="match status" value="1"/>
</dbReference>
<evidence type="ECO:0000256" key="1">
    <source>
        <dbReference type="ARBA" id="ARBA00023239"/>
    </source>
</evidence>
<feature type="active site" description="Proton donor/acceptor" evidence="3">
    <location>
        <position position="131"/>
    </location>
</feature>
<dbReference type="PIRSF" id="PIRSF001365">
    <property type="entry name" value="DHDPS"/>
    <property type="match status" value="1"/>
</dbReference>
<dbReference type="InterPro" id="IPR013785">
    <property type="entry name" value="Aldolase_TIM"/>
</dbReference>
<dbReference type="SUPFAM" id="SSF51569">
    <property type="entry name" value="Aldolase"/>
    <property type="match status" value="1"/>
</dbReference>
<evidence type="ECO:0000313" key="8">
    <source>
        <dbReference type="Proteomes" id="UP000284543"/>
    </source>
</evidence>
<reference evidence="7 8" key="1">
    <citation type="submission" date="2018-08" db="EMBL/GenBank/DDBJ databases">
        <title>A genome reference for cultivated species of the human gut microbiota.</title>
        <authorList>
            <person name="Zou Y."/>
            <person name="Xue W."/>
            <person name="Luo G."/>
        </authorList>
    </citation>
    <scope>NUCLEOTIDE SEQUENCE [LARGE SCALE GENOMIC DNA]</scope>
    <source>
        <strain evidence="5 8">AF14-18</strain>
        <strain evidence="6 7">AM35-14</strain>
    </source>
</reference>
<sequence length="291" mass="32670">MKKLYVASITPFDGNNQINDSAMRQLWDRNLAEGADGFFIGGSSGECFLLSREERVHTFELAGEYTDRTEMFAHVGAISTEEAIFYARKAKEMGIQNIAATPPFYFGFSDKEMAGYYYDIAEAVDMPVLYYNIPSSTHRELNPSQPDLAALLKSGAVGAIKHTNLNLYQMERIHDVNPDIRCYGGFENCMVAFLAFGCDGFIGSNFNFMLPQYKKVMELYLSHHDDEARILQSKSNCILDAVLKNGLCASLKYIASCQGIQVGEVRKPMCPLTENQKAEIDRVIGMYMEIK</sequence>
<evidence type="ECO:0000313" key="6">
    <source>
        <dbReference type="EMBL" id="RHC56290.1"/>
    </source>
</evidence>
<evidence type="ECO:0000313" key="5">
    <source>
        <dbReference type="EMBL" id="RGV76828.1"/>
    </source>
</evidence>
<dbReference type="CDD" id="cd00408">
    <property type="entry name" value="DHDPS-like"/>
    <property type="match status" value="1"/>
</dbReference>
<dbReference type="RefSeq" id="WP_002570904.1">
    <property type="nucleotide sequence ID" value="NZ_CACRTF010000017.1"/>
</dbReference>
<gene>
    <name evidence="6" type="ORF">DW839_10025</name>
    <name evidence="5" type="ORF">DWW02_09775</name>
</gene>
<feature type="binding site" evidence="4">
    <location>
        <position position="202"/>
    </location>
    <ligand>
        <name>pyruvate</name>
        <dbReference type="ChEBI" id="CHEBI:15361"/>
    </ligand>
</feature>
<dbReference type="PRINTS" id="PR00146">
    <property type="entry name" value="DHPICSNTHASE"/>
</dbReference>
<dbReference type="Gene3D" id="3.20.20.70">
    <property type="entry name" value="Aldolase class I"/>
    <property type="match status" value="1"/>
</dbReference>
<evidence type="ECO:0000256" key="3">
    <source>
        <dbReference type="PIRSR" id="PIRSR001365-1"/>
    </source>
</evidence>
<organism evidence="5 8">
    <name type="scientific">Enterocloster bolteae</name>
    <dbReference type="NCBI Taxonomy" id="208479"/>
    <lineage>
        <taxon>Bacteria</taxon>
        <taxon>Bacillati</taxon>
        <taxon>Bacillota</taxon>
        <taxon>Clostridia</taxon>
        <taxon>Lachnospirales</taxon>
        <taxon>Lachnospiraceae</taxon>
        <taxon>Enterocloster</taxon>
    </lineage>
</organism>
<evidence type="ECO:0000313" key="7">
    <source>
        <dbReference type="Proteomes" id="UP000283975"/>
    </source>
</evidence>
<dbReference type="InterPro" id="IPR002220">
    <property type="entry name" value="DapA-like"/>
</dbReference>
<dbReference type="PANTHER" id="PTHR42849">
    <property type="entry name" value="N-ACETYLNEURAMINATE LYASE"/>
    <property type="match status" value="1"/>
</dbReference>
<protein>
    <submittedName>
        <fullName evidence="5">Dihydrodipicolinate synthase family protein</fullName>
    </submittedName>
</protein>
<evidence type="ECO:0000256" key="2">
    <source>
        <dbReference type="PIRNR" id="PIRNR001365"/>
    </source>
</evidence>
<accession>A0A412Z9S1</accession>
<proteinExistence type="inferred from homology"/>
<dbReference type="Proteomes" id="UP000283975">
    <property type="component" value="Unassembled WGS sequence"/>
</dbReference>
<dbReference type="Pfam" id="PF00701">
    <property type="entry name" value="DHDPS"/>
    <property type="match status" value="1"/>
</dbReference>
<dbReference type="SMART" id="SM01130">
    <property type="entry name" value="DHDPS"/>
    <property type="match status" value="1"/>
</dbReference>
<name>A0A412Z9S1_9FIRM</name>
<dbReference type="GO" id="GO:0019262">
    <property type="term" value="P:N-acetylneuraminate catabolic process"/>
    <property type="evidence" value="ECO:0007669"/>
    <property type="project" value="TreeGrafter"/>
</dbReference>
<comment type="similarity">
    <text evidence="2">Belongs to the DapA family.</text>
</comment>
<dbReference type="GO" id="GO:0008747">
    <property type="term" value="F:N-acetylneuraminate lyase activity"/>
    <property type="evidence" value="ECO:0007669"/>
    <property type="project" value="TreeGrafter"/>
</dbReference>
<keyword evidence="1 2" id="KW-0456">Lyase</keyword>
<dbReference type="Proteomes" id="UP000284543">
    <property type="component" value="Unassembled WGS sequence"/>
</dbReference>
<dbReference type="AlphaFoldDB" id="A0A412Z9S1"/>
<dbReference type="EMBL" id="QSHZ01000009">
    <property type="protein sequence ID" value="RHC56290.1"/>
    <property type="molecule type" value="Genomic_DNA"/>
</dbReference>
<comment type="caution">
    <text evidence="5">The sequence shown here is derived from an EMBL/GenBank/DDBJ whole genome shotgun (WGS) entry which is preliminary data.</text>
</comment>